<dbReference type="RefSeq" id="WP_028499906.1">
    <property type="nucleotide sequence ID" value="NZ_CALFSO010000080.1"/>
</dbReference>
<evidence type="ECO:0000313" key="2">
    <source>
        <dbReference type="EMBL" id="AVY92814.1"/>
    </source>
</evidence>
<dbReference type="KEGG" id="maer:DAI18_01230"/>
<dbReference type="AlphaFoldDB" id="A0A2U3THC7"/>
<proteinExistence type="predicted"/>
<gene>
    <name evidence="2" type="ORF">DAI18_01230</name>
</gene>
<keyword evidence="1" id="KW-0812">Transmembrane</keyword>
<name>A0A2U3THC7_9NEIS</name>
<evidence type="ECO:0000256" key="1">
    <source>
        <dbReference type="SAM" id="Phobius"/>
    </source>
</evidence>
<dbReference type="STRING" id="1122240.GCA_000620105_02969"/>
<accession>A0A2U3THC7</accession>
<organism evidence="2 3">
    <name type="scientific">Microvirgula aerodenitrificans</name>
    <dbReference type="NCBI Taxonomy" id="57480"/>
    <lineage>
        <taxon>Bacteria</taxon>
        <taxon>Pseudomonadati</taxon>
        <taxon>Pseudomonadota</taxon>
        <taxon>Betaproteobacteria</taxon>
        <taxon>Neisseriales</taxon>
        <taxon>Aquaspirillaceae</taxon>
        <taxon>Microvirgula</taxon>
    </lineage>
</organism>
<keyword evidence="1" id="KW-0472">Membrane</keyword>
<keyword evidence="1" id="KW-1133">Transmembrane helix</keyword>
<dbReference type="Proteomes" id="UP000244173">
    <property type="component" value="Chromosome"/>
</dbReference>
<sequence>MATVIAYIVLGYFFLMPLWVWFAYKAMDRLEKRVPRRQGKRRFDALDPFYVRSPFSFGH</sequence>
<keyword evidence="3" id="KW-1185">Reference proteome</keyword>
<reference evidence="2 3" key="1">
    <citation type="submission" date="2018-04" db="EMBL/GenBank/DDBJ databases">
        <title>Denitrifier Microvirgula.</title>
        <authorList>
            <person name="Anderson E."/>
            <person name="Jang J."/>
            <person name="Ishii S."/>
        </authorList>
    </citation>
    <scope>NUCLEOTIDE SEQUENCE [LARGE SCALE GENOMIC DNA]</scope>
    <source>
        <strain evidence="2 3">BE2.4</strain>
    </source>
</reference>
<evidence type="ECO:0000313" key="3">
    <source>
        <dbReference type="Proteomes" id="UP000244173"/>
    </source>
</evidence>
<protein>
    <submittedName>
        <fullName evidence="2">Uncharacterized protein</fullName>
    </submittedName>
</protein>
<dbReference type="EMBL" id="CP028519">
    <property type="protein sequence ID" value="AVY92814.1"/>
    <property type="molecule type" value="Genomic_DNA"/>
</dbReference>
<feature type="transmembrane region" description="Helical" evidence="1">
    <location>
        <begin position="6"/>
        <end position="24"/>
    </location>
</feature>